<accession>A0AAD2WX40</accession>
<name>A0AAD2WX40_STRAG</name>
<dbReference type="Proteomes" id="UP000015176">
    <property type="component" value="Unassembled WGS sequence"/>
</dbReference>
<proteinExistence type="predicted"/>
<comment type="caution">
    <text evidence="2">The sequence shown here is derived from an EMBL/GenBank/DDBJ whole genome shotgun (WGS) entry which is preliminary data.</text>
</comment>
<keyword evidence="1" id="KW-0812">Transmembrane</keyword>
<keyword evidence="1" id="KW-1133">Transmembrane helix</keyword>
<protein>
    <submittedName>
        <fullName evidence="2">Uncharacterized protein</fullName>
    </submittedName>
</protein>
<evidence type="ECO:0000313" key="2">
    <source>
        <dbReference type="EMBL" id="EPU39567.1"/>
    </source>
</evidence>
<dbReference type="AlphaFoldDB" id="A0AAD2WX40"/>
<organism evidence="2 3">
    <name type="scientific">Streptococcus agalactiae MRI Z1-216</name>
    <dbReference type="NCBI Taxonomy" id="1154879"/>
    <lineage>
        <taxon>Bacteria</taxon>
        <taxon>Bacillati</taxon>
        <taxon>Bacillota</taxon>
        <taxon>Bacilli</taxon>
        <taxon>Lactobacillales</taxon>
        <taxon>Streptococcaceae</taxon>
        <taxon>Streptococcus</taxon>
    </lineage>
</organism>
<feature type="transmembrane region" description="Helical" evidence="1">
    <location>
        <begin position="12"/>
        <end position="33"/>
    </location>
</feature>
<evidence type="ECO:0000256" key="1">
    <source>
        <dbReference type="SAM" id="Phobius"/>
    </source>
</evidence>
<keyword evidence="1" id="KW-0472">Membrane</keyword>
<evidence type="ECO:0000313" key="3">
    <source>
        <dbReference type="Proteomes" id="UP000015176"/>
    </source>
</evidence>
<sequence>MLSELEIFLPSYRFFLLFSVIIVVIEILNGDLLKWL</sequence>
<gene>
    <name evidence="2" type="ORF">SAG0164_05915</name>
</gene>
<reference evidence="2 3" key="1">
    <citation type="submission" date="2012-07" db="EMBL/GenBank/DDBJ databases">
        <authorList>
            <person name="Moroni P."/>
            <person name="Richards V.P."/>
            <person name="Durkin S.A.S."/>
            <person name="Kim M."/>
            <person name="Pavinski Bitar P.D."/>
            <person name="Stanhope M.J."/>
            <person name="Town C.D."/>
            <person name="Zadoks R.N."/>
            <person name="Venter J.C."/>
        </authorList>
    </citation>
    <scope>NUCLEOTIDE SEQUENCE [LARGE SCALE GENOMIC DNA]</scope>
    <source>
        <strain evidence="2 3">MRI Z1-216</strain>
    </source>
</reference>
<dbReference type="EMBL" id="ALSF01000059">
    <property type="protein sequence ID" value="EPU39567.1"/>
    <property type="molecule type" value="Genomic_DNA"/>
</dbReference>